<name>A0A2I6SBQ0_9VIRU</name>
<accession>A0A2I6SBQ0</accession>
<dbReference type="Proteomes" id="UP000267352">
    <property type="component" value="Segment"/>
</dbReference>
<protein>
    <submittedName>
        <fullName evidence="1">WSSV129</fullName>
    </submittedName>
</protein>
<dbReference type="EMBL" id="MG702567">
    <property type="protein sequence ID" value="AUO14981.1"/>
    <property type="molecule type" value="Genomic_DNA"/>
</dbReference>
<reference evidence="1" key="2">
    <citation type="journal article" date="2018" name="Genome Announc.">
        <title>First Report of a Complete Genome Sequence of White spot syndrome virus from India.</title>
        <authorList>
            <person name="Vinaya Kumar K."/>
            <person name="Shekhar M.S."/>
            <person name="Otta S.K."/>
            <person name="Karthic K."/>
            <person name="Ashok Kumar J."/>
            <person name="Gopikrishna G."/>
            <person name="Vijayan K.K."/>
        </authorList>
    </citation>
    <scope>NUCLEOTIDE SEQUENCE</scope>
    <source>
        <strain evidence="1">IN_AP4RU</strain>
    </source>
</reference>
<reference evidence="1" key="1">
    <citation type="submission" date="2017-12" db="EMBL/GenBank/DDBJ databases">
        <authorList>
            <person name="Katneni V.K."/>
            <person name="Shekhar M.S."/>
            <person name="Otta S.K."/>
            <person name="Karthic K."/>
            <person name="Jangam A.K."/>
            <person name="Gopikrishna G."/>
            <person name="Vijayan K.K."/>
        </authorList>
    </citation>
    <scope>NUCLEOTIDE SEQUENCE [LARGE SCALE GENOMIC DNA]</scope>
    <source>
        <strain evidence="1">IN_AP4RU</strain>
    </source>
</reference>
<proteinExistence type="predicted"/>
<organism evidence="1">
    <name type="scientific">White spot syndrome virus</name>
    <dbReference type="NCBI Taxonomy" id="342409"/>
    <lineage>
        <taxon>Viruses</taxon>
        <taxon>Viruses incertae sedis</taxon>
        <taxon>Naldaviricetes</taxon>
        <taxon>Nimaviridae</taxon>
        <taxon>Whispovirus</taxon>
    </lineage>
</organism>
<evidence type="ECO:0000313" key="1">
    <source>
        <dbReference type="EMBL" id="AUO14981.1"/>
    </source>
</evidence>
<sequence length="41" mass="4788">MTHLSMEEKFLFTTFVSVTVSQEDFKCFGPLTWERRTDSGV</sequence>